<reference evidence="3 4" key="1">
    <citation type="submission" date="2024-01" db="EMBL/GenBank/DDBJ databases">
        <title>Pedobacter sp. nov., isolated from fresh soil.</title>
        <authorList>
            <person name="Le N.T.T."/>
        </authorList>
    </citation>
    <scope>NUCLEOTIDE SEQUENCE [LARGE SCALE GENOMIC DNA]</scope>
    <source>
        <strain evidence="3 4">KR3-3</strain>
    </source>
</reference>
<accession>A0ABU7I860</accession>
<comment type="caution">
    <text evidence="3">The sequence shown here is derived from an EMBL/GenBank/DDBJ whole genome shotgun (WGS) entry which is preliminary data.</text>
</comment>
<dbReference type="Gene3D" id="2.60.40.10">
    <property type="entry name" value="Immunoglobulins"/>
    <property type="match status" value="4"/>
</dbReference>
<evidence type="ECO:0000313" key="4">
    <source>
        <dbReference type="Proteomes" id="UP001336835"/>
    </source>
</evidence>
<proteinExistence type="predicted"/>
<dbReference type="SUPFAM" id="SSF49265">
    <property type="entry name" value="Fibronectin type III"/>
    <property type="match status" value="2"/>
</dbReference>
<sequence length="658" mass="73328">MRTLIYICLSFVSLAAFAQPSARPASKGIYLNLGNELPVNFRYVISRKATGDKTWKQVGETSFPNSSIMLKARLMTADPILRQGQLISDTAVKVLWRRAEGALFTDSIRPYHEMPLYASAVGVGYLDTTATPGAYEYRIYKRDADDANIDSATLAITYRPAKLPNYLIPVSYEAADEAVSISYQYPGTEKLGGIKVLRSRFGYNQFEQIPVFTIFSKVNDSLTARITDQTAAYKMAYQYIAIPFDELGNEGEKSDTLYVYNNSRTHDIGFFKAVSATAVDKDKAIVLKWKLSSPGDVTAVKIYKSYSWDGEYALVGTANVKDTVWADIKVKPMVTYYYRLQAQGPYSSSVGSTRVQALMKAPRKLVFPPRNLSAESTGNTVKLTFRKVDRDARGYYVYRSEGYNGMPVQLSRLLLSKDSLLVYQDTIKNNLRAGIYTYTVATINTSYEISPPSDRASVMLSGQIPVPAKVKAQLSKEQALVFWNDMTKENNISGYIVYRSEKLENEENYGEMKKMADLLPETNSYVDSTLAEGHHYAYYIQCKGIGNDGADTGGLSQVATVHYNAQKLMPPNNVIALAQTDGIALTWNNPLGIPLTKVKIYRGKANGELQLLKELSANEKDYVDTGIEKETTYFYTLSIIDSRGKESVQTSPLGVRSK</sequence>
<organism evidence="3 4">
    <name type="scientific">Pedobacter albus</name>
    <dbReference type="NCBI Taxonomy" id="3113905"/>
    <lineage>
        <taxon>Bacteria</taxon>
        <taxon>Pseudomonadati</taxon>
        <taxon>Bacteroidota</taxon>
        <taxon>Sphingobacteriia</taxon>
        <taxon>Sphingobacteriales</taxon>
        <taxon>Sphingobacteriaceae</taxon>
        <taxon>Pedobacter</taxon>
    </lineage>
</organism>
<dbReference type="InterPro" id="IPR003961">
    <property type="entry name" value="FN3_dom"/>
</dbReference>
<feature type="chain" id="PRO_5047535103" description="Fibronectin type-III domain-containing protein" evidence="1">
    <location>
        <begin position="19"/>
        <end position="658"/>
    </location>
</feature>
<name>A0ABU7I860_9SPHI</name>
<dbReference type="Proteomes" id="UP001336835">
    <property type="component" value="Unassembled WGS sequence"/>
</dbReference>
<gene>
    <name evidence="3" type="ORF">VRU48_09865</name>
</gene>
<dbReference type="EMBL" id="JAZDQT010000002">
    <property type="protein sequence ID" value="MEE1945414.1"/>
    <property type="molecule type" value="Genomic_DNA"/>
</dbReference>
<feature type="domain" description="Fibronectin type-III" evidence="2">
    <location>
        <begin position="570"/>
        <end position="658"/>
    </location>
</feature>
<evidence type="ECO:0000256" key="1">
    <source>
        <dbReference type="SAM" id="SignalP"/>
    </source>
</evidence>
<feature type="signal peptide" evidence="1">
    <location>
        <begin position="1"/>
        <end position="18"/>
    </location>
</feature>
<dbReference type="InterPro" id="IPR036116">
    <property type="entry name" value="FN3_sf"/>
</dbReference>
<dbReference type="RefSeq" id="WP_330107771.1">
    <property type="nucleotide sequence ID" value="NZ_JAZDQT010000002.1"/>
</dbReference>
<evidence type="ECO:0000313" key="3">
    <source>
        <dbReference type="EMBL" id="MEE1945414.1"/>
    </source>
</evidence>
<dbReference type="PROSITE" id="PS50853">
    <property type="entry name" value="FN3"/>
    <property type="match status" value="1"/>
</dbReference>
<protein>
    <recommendedName>
        <fullName evidence="2">Fibronectin type-III domain-containing protein</fullName>
    </recommendedName>
</protein>
<evidence type="ECO:0000259" key="2">
    <source>
        <dbReference type="PROSITE" id="PS50853"/>
    </source>
</evidence>
<keyword evidence="4" id="KW-1185">Reference proteome</keyword>
<dbReference type="InterPro" id="IPR013783">
    <property type="entry name" value="Ig-like_fold"/>
</dbReference>
<keyword evidence="1" id="KW-0732">Signal</keyword>